<reference evidence="1" key="1">
    <citation type="submission" date="2021-06" db="EMBL/GenBank/DDBJ databases">
        <authorList>
            <person name="Kallberg Y."/>
            <person name="Tangrot J."/>
            <person name="Rosling A."/>
        </authorList>
    </citation>
    <scope>NUCLEOTIDE SEQUENCE</scope>
    <source>
        <strain evidence="1">CL356</strain>
    </source>
</reference>
<gene>
    <name evidence="1" type="ORF">ACOLOM_LOCUS5320</name>
</gene>
<dbReference type="EMBL" id="CAJVPT010009613">
    <property type="protein sequence ID" value="CAG8563300.1"/>
    <property type="molecule type" value="Genomic_DNA"/>
</dbReference>
<protein>
    <submittedName>
        <fullName evidence="1">14811_t:CDS:1</fullName>
    </submittedName>
</protein>
<organism evidence="1 2">
    <name type="scientific">Acaulospora colombiana</name>
    <dbReference type="NCBI Taxonomy" id="27376"/>
    <lineage>
        <taxon>Eukaryota</taxon>
        <taxon>Fungi</taxon>
        <taxon>Fungi incertae sedis</taxon>
        <taxon>Mucoromycota</taxon>
        <taxon>Glomeromycotina</taxon>
        <taxon>Glomeromycetes</taxon>
        <taxon>Diversisporales</taxon>
        <taxon>Acaulosporaceae</taxon>
        <taxon>Acaulospora</taxon>
    </lineage>
</organism>
<proteinExistence type="predicted"/>
<comment type="caution">
    <text evidence="1">The sequence shown here is derived from an EMBL/GenBank/DDBJ whole genome shotgun (WGS) entry which is preliminary data.</text>
</comment>
<evidence type="ECO:0000313" key="1">
    <source>
        <dbReference type="EMBL" id="CAG8563300.1"/>
    </source>
</evidence>
<dbReference type="Proteomes" id="UP000789525">
    <property type="component" value="Unassembled WGS sequence"/>
</dbReference>
<evidence type="ECO:0000313" key="2">
    <source>
        <dbReference type="Proteomes" id="UP000789525"/>
    </source>
</evidence>
<keyword evidence="2" id="KW-1185">Reference proteome</keyword>
<name>A0ACA9M199_9GLOM</name>
<accession>A0ACA9M199</accession>
<sequence length="398" mass="46358">MQQNKPLVYGLNLNSKRSSGQLTKPKRAAIFTEDDNQDSNDPIENTKSNSRSYTRTVNAQILSSSSISQSVREQYKEALEEDPTVFAYDEVYDDMKSVERNRLEEIKGKNERSKKPKYVDSLLKAAEIRQRDYIRAQERKVQKEREAEGDEFEGKETFVTLAYKAQQEELKKAEEEDRLRGEKKRIAYNFELVYRMQHLHLQMFIETEDAAGAKDMTPFYRKLLEQTSLSKTAAIEASRSSSKRSASEIDRDDSNSQQPKTDKELADQARASGKIVILNDDEQIVDKRQLLSAGLNVTKKKGSMSRSSGKDNSSYNRSYKYRDGGRYDDKYDSKNSEERRRRERQSQELERQIIETQQKNLEEERRKEMELLSKLSRKNDEKAISDAKARYLARKKKE</sequence>